<dbReference type="EMBL" id="JARVKF010000179">
    <property type="protein sequence ID" value="KAK9421430.1"/>
    <property type="molecule type" value="Genomic_DNA"/>
</dbReference>
<keyword evidence="5" id="KW-1185">Reference proteome</keyword>
<keyword evidence="3" id="KW-0812">Transmembrane</keyword>
<evidence type="ECO:0000256" key="3">
    <source>
        <dbReference type="SAM" id="Phobius"/>
    </source>
</evidence>
<keyword evidence="3" id="KW-0472">Membrane</keyword>
<organism evidence="4 5">
    <name type="scientific">Seiridium unicorne</name>
    <dbReference type="NCBI Taxonomy" id="138068"/>
    <lineage>
        <taxon>Eukaryota</taxon>
        <taxon>Fungi</taxon>
        <taxon>Dikarya</taxon>
        <taxon>Ascomycota</taxon>
        <taxon>Pezizomycotina</taxon>
        <taxon>Sordariomycetes</taxon>
        <taxon>Xylariomycetidae</taxon>
        <taxon>Amphisphaeriales</taxon>
        <taxon>Sporocadaceae</taxon>
        <taxon>Seiridium</taxon>
    </lineage>
</organism>
<name>A0ABR2V3E2_9PEZI</name>
<dbReference type="InterPro" id="IPR029058">
    <property type="entry name" value="AB_hydrolase_fold"/>
</dbReference>
<gene>
    <name evidence="4" type="ORF">SUNI508_05665</name>
</gene>
<evidence type="ECO:0000256" key="1">
    <source>
        <dbReference type="ARBA" id="ARBA00022801"/>
    </source>
</evidence>
<dbReference type="InterPro" id="IPR005152">
    <property type="entry name" value="Lipase_secreted"/>
</dbReference>
<keyword evidence="3" id="KW-1133">Transmembrane helix</keyword>
<feature type="region of interest" description="Disordered" evidence="2">
    <location>
        <begin position="603"/>
        <end position="625"/>
    </location>
</feature>
<evidence type="ECO:0000313" key="5">
    <source>
        <dbReference type="Proteomes" id="UP001408356"/>
    </source>
</evidence>
<dbReference type="Pfam" id="PF03583">
    <property type="entry name" value="LIP"/>
    <property type="match status" value="1"/>
</dbReference>
<keyword evidence="1" id="KW-0378">Hydrolase</keyword>
<proteinExistence type="predicted"/>
<sequence length="625" mass="67518">MPKKQGLTQQDLRWPERYRHNDLGAPFVAGLRCEVTLQNRPAEEISQSGDGVTKCPWRTRPVQRTLMVHERAEKRKASGVGRMSVYIHQLHYNIPSTIGPGHEVASGTMPTQLLARLSRSPFRILDTCLLVSPLDLPKSPKPPSTGPTAWIKCNTKASAAAPSWPFHSLFWIPNMSLFYFVFLTLFAVALAAPANSNTWPRTDGPSGLAVTDPIPPKQDPWYTPTVGWELTDPGKVLRVRVARGQLGLTLDNLGAAYNILYRTTDSNAQPSWAVTTLLIPPTPNTTPRSLLSYQVPYDSADLDAGPSYTLSQYASNGRTPGNCVSEIDKALAAGYYVTVPDYEGPLASFTAGVISGQATLDAVRASVVTDMGLPGIPNAKYVLWGYSGGALASEWAAELQSTYAPELNFSGVAVGGLTPDTFNVFNTVSGTYSAGLVPPGVVGLVSQFPDAQTYLFGKLKTTGKHNKDKFLSVQNLTLDREAPMFAFENIYDYFVGGVTVFLNPLVSAVIDSNGKMGNHGIPQMPLFVYKAIQDEVSPIADTDALVDKYCAADATITYDRNTLTTHKDEQDAESANAFAFLKSVLAGTYVPPVGGCTIRNVSIPGPSKPPNGGVSTQPLTFMDWD</sequence>
<dbReference type="SUPFAM" id="SSF53474">
    <property type="entry name" value="alpha/beta-Hydrolases"/>
    <property type="match status" value="1"/>
</dbReference>
<dbReference type="Gene3D" id="3.40.50.1820">
    <property type="entry name" value="alpha/beta hydrolase"/>
    <property type="match status" value="1"/>
</dbReference>
<protein>
    <submittedName>
        <fullName evidence="4">Lipase A</fullName>
    </submittedName>
</protein>
<dbReference type="PANTHER" id="PTHR34853:SF5">
    <property type="entry name" value="LIP-DOMAIN-CONTAINING PROTEIN-RELATED"/>
    <property type="match status" value="1"/>
</dbReference>
<evidence type="ECO:0000256" key="2">
    <source>
        <dbReference type="SAM" id="MobiDB-lite"/>
    </source>
</evidence>
<dbReference type="Proteomes" id="UP001408356">
    <property type="component" value="Unassembled WGS sequence"/>
</dbReference>
<evidence type="ECO:0000313" key="4">
    <source>
        <dbReference type="EMBL" id="KAK9421430.1"/>
    </source>
</evidence>
<dbReference type="PANTHER" id="PTHR34853">
    <property type="match status" value="1"/>
</dbReference>
<dbReference type="Gene3D" id="1.10.260.130">
    <property type="match status" value="1"/>
</dbReference>
<reference evidence="4 5" key="1">
    <citation type="journal article" date="2024" name="J. Plant Pathol.">
        <title>Sequence and assembly of the genome of Seiridium unicorne, isolate CBS 538.82, causal agent of cypress canker disease.</title>
        <authorList>
            <person name="Scali E."/>
            <person name="Rocca G.D."/>
            <person name="Danti R."/>
            <person name="Garbelotto M."/>
            <person name="Barberini S."/>
            <person name="Baroncelli R."/>
            <person name="Emiliani G."/>
        </authorList>
    </citation>
    <scope>NUCLEOTIDE SEQUENCE [LARGE SCALE GENOMIC DNA]</scope>
    <source>
        <strain evidence="4 5">BM-138-508</strain>
    </source>
</reference>
<accession>A0ABR2V3E2</accession>
<feature type="transmembrane region" description="Helical" evidence="3">
    <location>
        <begin position="177"/>
        <end position="194"/>
    </location>
</feature>
<comment type="caution">
    <text evidence="4">The sequence shown here is derived from an EMBL/GenBank/DDBJ whole genome shotgun (WGS) entry which is preliminary data.</text>
</comment>